<name>A0A4C1T8K7_EUMVA</name>
<protein>
    <submittedName>
        <fullName evidence="1">Uncharacterized protein</fullName>
    </submittedName>
</protein>
<proteinExistence type="predicted"/>
<dbReference type="AlphaFoldDB" id="A0A4C1T8K7"/>
<gene>
    <name evidence="1" type="ORF">EVAR_5436_1</name>
</gene>
<evidence type="ECO:0000313" key="1">
    <source>
        <dbReference type="EMBL" id="GBP10849.1"/>
    </source>
</evidence>
<evidence type="ECO:0000313" key="2">
    <source>
        <dbReference type="Proteomes" id="UP000299102"/>
    </source>
</evidence>
<keyword evidence="2" id="KW-1185">Reference proteome</keyword>
<reference evidence="1 2" key="1">
    <citation type="journal article" date="2019" name="Commun. Biol.">
        <title>The bagworm genome reveals a unique fibroin gene that provides high tensile strength.</title>
        <authorList>
            <person name="Kono N."/>
            <person name="Nakamura H."/>
            <person name="Ohtoshi R."/>
            <person name="Tomita M."/>
            <person name="Numata K."/>
            <person name="Arakawa K."/>
        </authorList>
    </citation>
    <scope>NUCLEOTIDE SEQUENCE [LARGE SCALE GENOMIC DNA]</scope>
</reference>
<sequence length="153" mass="17504">MELYQRKAKLKPETDNKWEFRWPTPLYHFIISFHQLTPSSIRYPIPPQEAGNALVTGEKQKKIVDPIATKLHSRITGSDRDRDQKLYDKTTFAKVAILWCKNMRMEETENGTGIRNLVYTGIKIVQSSTSKKSGTEFGIESDIGIEIMVDSAL</sequence>
<comment type="caution">
    <text evidence="1">The sequence shown here is derived from an EMBL/GenBank/DDBJ whole genome shotgun (WGS) entry which is preliminary data.</text>
</comment>
<dbReference type="EMBL" id="BGZK01000043">
    <property type="protein sequence ID" value="GBP10849.1"/>
    <property type="molecule type" value="Genomic_DNA"/>
</dbReference>
<accession>A0A4C1T8K7</accession>
<organism evidence="1 2">
    <name type="scientific">Eumeta variegata</name>
    <name type="common">Bagworm moth</name>
    <name type="synonym">Eumeta japonica</name>
    <dbReference type="NCBI Taxonomy" id="151549"/>
    <lineage>
        <taxon>Eukaryota</taxon>
        <taxon>Metazoa</taxon>
        <taxon>Ecdysozoa</taxon>
        <taxon>Arthropoda</taxon>
        <taxon>Hexapoda</taxon>
        <taxon>Insecta</taxon>
        <taxon>Pterygota</taxon>
        <taxon>Neoptera</taxon>
        <taxon>Endopterygota</taxon>
        <taxon>Lepidoptera</taxon>
        <taxon>Glossata</taxon>
        <taxon>Ditrysia</taxon>
        <taxon>Tineoidea</taxon>
        <taxon>Psychidae</taxon>
        <taxon>Oiketicinae</taxon>
        <taxon>Eumeta</taxon>
    </lineage>
</organism>
<dbReference type="Proteomes" id="UP000299102">
    <property type="component" value="Unassembled WGS sequence"/>
</dbReference>